<dbReference type="AlphaFoldDB" id="A0AAD7UIL6"/>
<dbReference type="InterPro" id="IPR024079">
    <property type="entry name" value="MetalloPept_cat_dom_sf"/>
</dbReference>
<comment type="caution">
    <text evidence="12">The sequence shown here is derived from an EMBL/GenBank/DDBJ whole genome shotgun (WGS) entry which is preliminary data.</text>
</comment>
<dbReference type="CDD" id="cd06456">
    <property type="entry name" value="M3A_DCP"/>
    <property type="match status" value="1"/>
</dbReference>
<feature type="domain" description="Peptidase M3A/M3B catalytic" evidence="10">
    <location>
        <begin position="222"/>
        <end position="671"/>
    </location>
</feature>
<dbReference type="Proteomes" id="UP001230188">
    <property type="component" value="Unassembled WGS sequence"/>
</dbReference>
<dbReference type="Gene3D" id="1.10.1370.40">
    <property type="match status" value="1"/>
</dbReference>
<keyword evidence="6 9" id="KW-0482">Metalloprotease</keyword>
<gene>
    <name evidence="12" type="ORF">CTAYLR_000169</name>
</gene>
<dbReference type="InterPro" id="IPR001567">
    <property type="entry name" value="Pept_M3A_M3B_dom"/>
</dbReference>
<dbReference type="InterPro" id="IPR045090">
    <property type="entry name" value="Pept_M3A_M3B"/>
</dbReference>
<dbReference type="EMBL" id="JAQMWT010000314">
    <property type="protein sequence ID" value="KAJ8605658.1"/>
    <property type="molecule type" value="Genomic_DNA"/>
</dbReference>
<keyword evidence="4 9" id="KW-0378">Hydrolase</keyword>
<evidence type="ECO:0000256" key="3">
    <source>
        <dbReference type="ARBA" id="ARBA00022723"/>
    </source>
</evidence>
<dbReference type="GO" id="GO:0006508">
    <property type="term" value="P:proteolysis"/>
    <property type="evidence" value="ECO:0007669"/>
    <property type="project" value="UniProtKB-KW"/>
</dbReference>
<organism evidence="12 13">
    <name type="scientific">Chrysophaeum taylorii</name>
    <dbReference type="NCBI Taxonomy" id="2483200"/>
    <lineage>
        <taxon>Eukaryota</taxon>
        <taxon>Sar</taxon>
        <taxon>Stramenopiles</taxon>
        <taxon>Ochrophyta</taxon>
        <taxon>Pelagophyceae</taxon>
        <taxon>Pelagomonadales</taxon>
        <taxon>Pelagomonadaceae</taxon>
        <taxon>Chrysophaeum</taxon>
    </lineage>
</organism>
<dbReference type="Pfam" id="PF19310">
    <property type="entry name" value="TOP_N"/>
    <property type="match status" value="1"/>
</dbReference>
<dbReference type="GO" id="GO:0005829">
    <property type="term" value="C:cytosol"/>
    <property type="evidence" value="ECO:0007669"/>
    <property type="project" value="UniProtKB-ARBA"/>
</dbReference>
<reference evidence="12" key="1">
    <citation type="submission" date="2023-01" db="EMBL/GenBank/DDBJ databases">
        <title>Metagenome sequencing of chrysophaentin producing Chrysophaeum taylorii.</title>
        <authorList>
            <person name="Davison J."/>
            <person name="Bewley C."/>
        </authorList>
    </citation>
    <scope>NUCLEOTIDE SEQUENCE</scope>
    <source>
        <strain evidence="12">NIES-1699</strain>
    </source>
</reference>
<dbReference type="FunFam" id="3.40.390.10:FF:000009">
    <property type="entry name" value="Oligopeptidase A"/>
    <property type="match status" value="1"/>
</dbReference>
<comment type="catalytic activity">
    <reaction evidence="7">
        <text>Hydrolysis of oligopeptides, with broad specificity. Gly or Ala commonly occur as P1 or P1' residues, but more distant residues are also important, as is shown by the fact that Z-Gly-Pro-Gly-|-Gly-Pro-Ala is cleaved, but not Z-(Gly)(5).</text>
        <dbReference type="EC" id="3.4.24.70"/>
    </reaction>
</comment>
<dbReference type="GO" id="GO:0046872">
    <property type="term" value="F:metal ion binding"/>
    <property type="evidence" value="ECO:0007669"/>
    <property type="project" value="UniProtKB-UniRule"/>
</dbReference>
<evidence type="ECO:0000256" key="8">
    <source>
        <dbReference type="ARBA" id="ARBA00026100"/>
    </source>
</evidence>
<accession>A0AAD7UIL6</accession>
<sequence>MASVLGSSNNALLEQESLPKFSRIEVSQVVPGVSSLLEEMEGKVSGLEFKPTYEDTVEAVEKASARLFYAWGVVGHLNGVNNSEELRAAFAEMQPKVVEATTKLGQSKPLFEALEGVEETGARKRAVDMNSRQMRLGGVGLEGAAKQEFNANKMRLSKLATDFSNNVLDATKWELVLEDASGLPESARALAAERAKKKHPEATADAGPWVVSLDIPSYLPAMKHLQDESVRETLYKAYIGRAGAQNAELMDEILELRRRQAELLGFETFADMSLSAKMADLEGVDELHELLASKAVPAAKRDLRDLEAFAGRELKHWDVAYYSERMREDMGVDEEALRPYFALDGVLEGLFGLIERLFGVVVMEENDGIIEVWHPDVRFFGVYEKEKKIAAFYLDPYSRPETKRSGAWMDVCVGKSKAVEREHPVAYLTCNGSPPAGGKPSLMTFSEVETLYHEMGHGLQHMLTKVDDGEVAGINGIEWDAVELPSQFMENFLLHKPTLYSFAKHYETGEPLPEDAFAKLKKVKKFQAGMMMARQIAFGALDIELHARYDNNNESLFEVQNRIFKKYLPMAPLEPDDKFLASFSHIFALSYSSAYYSYKWAEVMSADAFAAFEEAGLDDDDDDDDADLLREIGMRFRNTVLALGGSEHPADVYRKFRGKPPTVDALLRHSGLLLLDDTEEEESFSSSSG</sequence>
<dbReference type="GO" id="GO:0006518">
    <property type="term" value="P:peptide metabolic process"/>
    <property type="evidence" value="ECO:0007669"/>
    <property type="project" value="TreeGrafter"/>
</dbReference>
<evidence type="ECO:0000256" key="9">
    <source>
        <dbReference type="RuleBase" id="RU003435"/>
    </source>
</evidence>
<name>A0AAD7UIL6_9STRA</name>
<keyword evidence="2 9" id="KW-0645">Protease</keyword>
<keyword evidence="5 9" id="KW-0862">Zinc</keyword>
<dbReference type="InterPro" id="IPR034005">
    <property type="entry name" value="M3A_DCP"/>
</dbReference>
<comment type="cofactor">
    <cofactor evidence="9">
        <name>Zn(2+)</name>
        <dbReference type="ChEBI" id="CHEBI:29105"/>
    </cofactor>
    <text evidence="9">Binds 1 zinc ion.</text>
</comment>
<comment type="similarity">
    <text evidence="1 9">Belongs to the peptidase M3 family.</text>
</comment>
<dbReference type="InterPro" id="IPR024077">
    <property type="entry name" value="Neurolysin/TOP_dom2"/>
</dbReference>
<dbReference type="Gene3D" id="1.10.1370.10">
    <property type="entry name" value="Neurolysin, domain 3"/>
    <property type="match status" value="1"/>
</dbReference>
<evidence type="ECO:0000256" key="5">
    <source>
        <dbReference type="ARBA" id="ARBA00022833"/>
    </source>
</evidence>
<dbReference type="InterPro" id="IPR045666">
    <property type="entry name" value="OpdA_N"/>
</dbReference>
<protein>
    <recommendedName>
        <fullName evidence="8">oligopeptidase A</fullName>
        <ecNumber evidence="8">3.4.24.70</ecNumber>
    </recommendedName>
</protein>
<evidence type="ECO:0000313" key="12">
    <source>
        <dbReference type="EMBL" id="KAJ8605658.1"/>
    </source>
</evidence>
<dbReference type="PANTHER" id="PTHR11804:SF83">
    <property type="entry name" value="LD37516P"/>
    <property type="match status" value="1"/>
</dbReference>
<evidence type="ECO:0000256" key="2">
    <source>
        <dbReference type="ARBA" id="ARBA00022670"/>
    </source>
</evidence>
<evidence type="ECO:0000259" key="11">
    <source>
        <dbReference type="Pfam" id="PF19310"/>
    </source>
</evidence>
<dbReference type="EC" id="3.4.24.70" evidence="8"/>
<dbReference type="SUPFAM" id="SSF55486">
    <property type="entry name" value="Metalloproteases ('zincins'), catalytic domain"/>
    <property type="match status" value="1"/>
</dbReference>
<evidence type="ECO:0000256" key="7">
    <source>
        <dbReference type="ARBA" id="ARBA00024603"/>
    </source>
</evidence>
<feature type="domain" description="Oligopeptidase A N-terminal" evidence="11">
    <location>
        <begin position="34"/>
        <end position="146"/>
    </location>
</feature>
<evidence type="ECO:0000256" key="1">
    <source>
        <dbReference type="ARBA" id="ARBA00006040"/>
    </source>
</evidence>
<dbReference type="PANTHER" id="PTHR11804">
    <property type="entry name" value="PROTEASE M3 THIMET OLIGOPEPTIDASE-RELATED"/>
    <property type="match status" value="1"/>
</dbReference>
<proteinExistence type="inferred from homology"/>
<evidence type="ECO:0000256" key="6">
    <source>
        <dbReference type="ARBA" id="ARBA00023049"/>
    </source>
</evidence>
<evidence type="ECO:0000313" key="13">
    <source>
        <dbReference type="Proteomes" id="UP001230188"/>
    </source>
</evidence>
<dbReference type="Pfam" id="PF01432">
    <property type="entry name" value="Peptidase_M3"/>
    <property type="match status" value="1"/>
</dbReference>
<evidence type="ECO:0000256" key="4">
    <source>
        <dbReference type="ARBA" id="ARBA00022801"/>
    </source>
</evidence>
<keyword evidence="13" id="KW-1185">Reference proteome</keyword>
<dbReference type="GO" id="GO:0004222">
    <property type="term" value="F:metalloendopeptidase activity"/>
    <property type="evidence" value="ECO:0007669"/>
    <property type="project" value="UniProtKB-EC"/>
</dbReference>
<dbReference type="Gene3D" id="3.40.390.10">
    <property type="entry name" value="Collagenase (Catalytic Domain)"/>
    <property type="match status" value="1"/>
</dbReference>
<evidence type="ECO:0000259" key="10">
    <source>
        <dbReference type="Pfam" id="PF01432"/>
    </source>
</evidence>
<keyword evidence="3 9" id="KW-0479">Metal-binding</keyword>